<name>A0A0D8HKK4_9ACTN</name>
<dbReference type="AlphaFoldDB" id="A0A0D8HKK4"/>
<accession>A0A0D8HKK4</accession>
<keyword evidence="2" id="KW-1185">Reference proteome</keyword>
<organism evidence="1 2">
    <name type="scientific">Acidithrix ferrooxidans</name>
    <dbReference type="NCBI Taxonomy" id="1280514"/>
    <lineage>
        <taxon>Bacteria</taxon>
        <taxon>Bacillati</taxon>
        <taxon>Actinomycetota</taxon>
        <taxon>Acidimicrobiia</taxon>
        <taxon>Acidimicrobiales</taxon>
        <taxon>Acidimicrobiaceae</taxon>
        <taxon>Acidithrix</taxon>
    </lineage>
</organism>
<sequence length="110" mass="12026">MNLLLSEIIAVASNNRSCPGPTPGDNYTIQNQLFRVISFDSHCGCCNLHGLRAEPNIQKGKNPLAQLPPRSMLLKDMKSSSEQFEAKSLALLAYGVTVAGSSDLLFFREQ</sequence>
<evidence type="ECO:0000313" key="1">
    <source>
        <dbReference type="EMBL" id="KJF18448.1"/>
    </source>
</evidence>
<evidence type="ECO:0000313" key="2">
    <source>
        <dbReference type="Proteomes" id="UP000032360"/>
    </source>
</evidence>
<dbReference type="Proteomes" id="UP000032360">
    <property type="component" value="Unassembled WGS sequence"/>
</dbReference>
<reference evidence="1 2" key="1">
    <citation type="submission" date="2015-01" db="EMBL/GenBank/DDBJ databases">
        <title>Draft genome of the acidophilic iron oxidizer Acidithrix ferrooxidans strain Py-F3.</title>
        <authorList>
            <person name="Poehlein A."/>
            <person name="Eisen S."/>
            <person name="Schloemann M."/>
            <person name="Johnson B.D."/>
            <person name="Daniel R."/>
            <person name="Muehling M."/>
        </authorList>
    </citation>
    <scope>NUCLEOTIDE SEQUENCE [LARGE SCALE GENOMIC DNA]</scope>
    <source>
        <strain evidence="1 2">Py-F3</strain>
    </source>
</reference>
<dbReference type="EMBL" id="JXYS01000017">
    <property type="protein sequence ID" value="KJF18448.1"/>
    <property type="molecule type" value="Genomic_DNA"/>
</dbReference>
<comment type="caution">
    <text evidence="1">The sequence shown here is derived from an EMBL/GenBank/DDBJ whole genome shotgun (WGS) entry which is preliminary data.</text>
</comment>
<gene>
    <name evidence="1" type="ORF">AXFE_06760</name>
</gene>
<protein>
    <submittedName>
        <fullName evidence="1">Uncharacterized protein</fullName>
    </submittedName>
</protein>
<proteinExistence type="predicted"/>